<organism evidence="2 3">
    <name type="scientific">Clostridium perfringens</name>
    <dbReference type="NCBI Taxonomy" id="1502"/>
    <lineage>
        <taxon>Bacteria</taxon>
        <taxon>Bacillati</taxon>
        <taxon>Bacillota</taxon>
        <taxon>Clostridia</taxon>
        <taxon>Eubacteriales</taxon>
        <taxon>Clostridiaceae</taxon>
        <taxon>Clostridium</taxon>
    </lineage>
</organism>
<proteinExistence type="predicted"/>
<dbReference type="InterPro" id="IPR036695">
    <property type="entry name" value="Arg-tRNA-synth_N_sf"/>
</dbReference>
<feature type="non-terminal residue" evidence="2">
    <location>
        <position position="108"/>
    </location>
</feature>
<accession>A0AAW9KEY3</accession>
<feature type="domain" description="Arginyl tRNA synthetase N-terminal" evidence="1">
    <location>
        <begin position="1"/>
        <end position="82"/>
    </location>
</feature>
<dbReference type="Proteomes" id="UP001288944">
    <property type="component" value="Unassembled WGS sequence"/>
</dbReference>
<dbReference type="GO" id="GO:0006420">
    <property type="term" value="P:arginyl-tRNA aminoacylation"/>
    <property type="evidence" value="ECO:0007669"/>
    <property type="project" value="InterPro"/>
</dbReference>
<protein>
    <submittedName>
        <fullName evidence="2">Arginine--tRNA ligase</fullName>
    </submittedName>
</protein>
<comment type="caution">
    <text evidence="2">The sequence shown here is derived from an EMBL/GenBank/DDBJ whole genome shotgun (WGS) entry which is preliminary data.</text>
</comment>
<dbReference type="InterPro" id="IPR005148">
    <property type="entry name" value="Arg-tRNA-synth_N"/>
</dbReference>
<reference evidence="2" key="1">
    <citation type="submission" date="2019-11" db="EMBL/GenBank/DDBJ databases">
        <title>Characterization of Clostridium perfringens isolates from swine manure treated agricultural soils.</title>
        <authorList>
            <person name="Wushke S.T."/>
        </authorList>
    </citation>
    <scope>NUCLEOTIDE SEQUENCE</scope>
    <source>
        <strain evidence="2">X62</strain>
    </source>
</reference>
<evidence type="ECO:0000313" key="3">
    <source>
        <dbReference type="Proteomes" id="UP001288944"/>
    </source>
</evidence>
<dbReference type="SMART" id="SM01016">
    <property type="entry name" value="Arg_tRNA_synt_N"/>
    <property type="match status" value="1"/>
</dbReference>
<keyword evidence="2" id="KW-0436">Ligase</keyword>
<dbReference type="GO" id="GO:0004814">
    <property type="term" value="F:arginine-tRNA ligase activity"/>
    <property type="evidence" value="ECO:0007669"/>
    <property type="project" value="InterPro"/>
</dbReference>
<dbReference type="AlphaFoldDB" id="A0AAW9KEY3"/>
<gene>
    <name evidence="2" type="ORF">GNF83_17740</name>
</gene>
<dbReference type="GO" id="GO:0005737">
    <property type="term" value="C:cytoplasm"/>
    <property type="evidence" value="ECO:0007669"/>
    <property type="project" value="InterPro"/>
</dbReference>
<name>A0AAW9KEY3_CLOPF</name>
<dbReference type="Gene3D" id="3.30.1360.70">
    <property type="entry name" value="Arginyl tRNA synthetase N-terminal domain"/>
    <property type="match status" value="1"/>
</dbReference>
<evidence type="ECO:0000313" key="2">
    <source>
        <dbReference type="EMBL" id="MDZ7542988.1"/>
    </source>
</evidence>
<dbReference type="EMBL" id="WNUR01000687">
    <property type="protein sequence ID" value="MDZ7542988.1"/>
    <property type="molecule type" value="Genomic_DNA"/>
</dbReference>
<dbReference type="SUPFAM" id="SSF55190">
    <property type="entry name" value="Arginyl-tRNA synthetase (ArgRS), N-terminal 'additional' domain"/>
    <property type="match status" value="1"/>
</dbReference>
<dbReference type="GO" id="GO:0005524">
    <property type="term" value="F:ATP binding"/>
    <property type="evidence" value="ECO:0007669"/>
    <property type="project" value="InterPro"/>
</dbReference>
<dbReference type="Pfam" id="PF03485">
    <property type="entry name" value="Arg_tRNA_synt_N"/>
    <property type="match status" value="1"/>
</dbReference>
<sequence length="108" mass="12128">MDYKKKVAEAISKHIDMDIESIEKLIEIPPKSEMGDYAFPCFQLAKAFRKAPNMISEELAEKINKNGFEKIINVGPYVNFFADKSVFTKNTIEKGLTEGENYGSSKAG</sequence>
<evidence type="ECO:0000259" key="1">
    <source>
        <dbReference type="SMART" id="SM01016"/>
    </source>
</evidence>